<organism evidence="1">
    <name type="scientific">Octactis speculum</name>
    <dbReference type="NCBI Taxonomy" id="3111310"/>
    <lineage>
        <taxon>Eukaryota</taxon>
        <taxon>Sar</taxon>
        <taxon>Stramenopiles</taxon>
        <taxon>Ochrophyta</taxon>
        <taxon>Dictyochophyceae</taxon>
        <taxon>Dictyochales</taxon>
        <taxon>Dictyochaceae</taxon>
        <taxon>Octactis</taxon>
    </lineage>
</organism>
<protein>
    <submittedName>
        <fullName evidence="1">Uncharacterized protein</fullName>
    </submittedName>
</protein>
<dbReference type="AlphaFoldDB" id="A0A7S2G9Q9"/>
<gene>
    <name evidence="1" type="ORF">DSPE1174_LOCUS17840</name>
</gene>
<reference evidence="1" key="1">
    <citation type="submission" date="2021-01" db="EMBL/GenBank/DDBJ databases">
        <authorList>
            <person name="Corre E."/>
            <person name="Pelletier E."/>
            <person name="Niang G."/>
            <person name="Scheremetjew M."/>
            <person name="Finn R."/>
            <person name="Kale V."/>
            <person name="Holt S."/>
            <person name="Cochrane G."/>
            <person name="Meng A."/>
            <person name="Brown T."/>
            <person name="Cohen L."/>
        </authorList>
    </citation>
    <scope>NUCLEOTIDE SEQUENCE</scope>
    <source>
        <strain evidence="1">CCMP1381</strain>
    </source>
</reference>
<dbReference type="EMBL" id="HBGS01034584">
    <property type="protein sequence ID" value="CAD9438383.1"/>
    <property type="molecule type" value="Transcribed_RNA"/>
</dbReference>
<name>A0A7S2G9Q9_9STRA</name>
<accession>A0A7S2G9Q9</accession>
<sequence>MLTANEARFLIDVAKRSVDEVMALCDALGFHAGSTHTGSLRKMGPETDYLSLSDLNEILGSDTDANNDERVMDMYEAELLKKFFAEDQSTIPAQGEREAEENLRRELSLHLHLAM</sequence>
<evidence type="ECO:0000313" key="1">
    <source>
        <dbReference type="EMBL" id="CAD9438383.1"/>
    </source>
</evidence>
<proteinExistence type="predicted"/>